<dbReference type="PROSITE" id="PS50234">
    <property type="entry name" value="VWFA"/>
    <property type="match status" value="1"/>
</dbReference>
<name>A0A6B1D1R2_9CHLR</name>
<dbReference type="InterPro" id="IPR036465">
    <property type="entry name" value="vWFA_dom_sf"/>
</dbReference>
<feature type="region of interest" description="Disordered" evidence="1">
    <location>
        <begin position="1069"/>
        <end position="1089"/>
    </location>
</feature>
<feature type="transmembrane region" description="Helical" evidence="2">
    <location>
        <begin position="40"/>
        <end position="62"/>
    </location>
</feature>
<gene>
    <name evidence="4" type="ORF">F4X14_01965</name>
</gene>
<accession>A0A6B1D1R2</accession>
<organism evidence="4">
    <name type="scientific">Caldilineaceae bacterium SB0661_bin_32</name>
    <dbReference type="NCBI Taxonomy" id="2605255"/>
    <lineage>
        <taxon>Bacteria</taxon>
        <taxon>Bacillati</taxon>
        <taxon>Chloroflexota</taxon>
        <taxon>Caldilineae</taxon>
        <taxon>Caldilineales</taxon>
        <taxon>Caldilineaceae</taxon>
    </lineage>
</organism>
<feature type="domain" description="VWFA" evidence="3">
    <location>
        <begin position="84"/>
        <end position="253"/>
    </location>
</feature>
<dbReference type="EMBL" id="VXMH01000014">
    <property type="protein sequence ID" value="MYC93711.1"/>
    <property type="molecule type" value="Genomic_DNA"/>
</dbReference>
<evidence type="ECO:0000256" key="2">
    <source>
        <dbReference type="SAM" id="Phobius"/>
    </source>
</evidence>
<feature type="region of interest" description="Disordered" evidence="1">
    <location>
        <begin position="1018"/>
        <end position="1047"/>
    </location>
</feature>
<dbReference type="InterPro" id="IPR002035">
    <property type="entry name" value="VWF_A"/>
</dbReference>
<dbReference type="SUPFAM" id="SSF53300">
    <property type="entry name" value="vWA-like"/>
    <property type="match status" value="1"/>
</dbReference>
<evidence type="ECO:0000259" key="3">
    <source>
        <dbReference type="PROSITE" id="PS50234"/>
    </source>
</evidence>
<feature type="compositionally biased region" description="Low complexity" evidence="1">
    <location>
        <begin position="1151"/>
        <end position="1166"/>
    </location>
</feature>
<dbReference type="SMART" id="SM00327">
    <property type="entry name" value="VWA"/>
    <property type="match status" value="1"/>
</dbReference>
<dbReference type="Gene3D" id="3.40.50.410">
    <property type="entry name" value="von Willebrand factor, type A domain"/>
    <property type="match status" value="1"/>
</dbReference>
<evidence type="ECO:0000256" key="1">
    <source>
        <dbReference type="SAM" id="MobiDB-lite"/>
    </source>
</evidence>
<dbReference type="CDD" id="cd00198">
    <property type="entry name" value="vWFA"/>
    <property type="match status" value="1"/>
</dbReference>
<proteinExistence type="predicted"/>
<keyword evidence="2" id="KW-1133">Transmembrane helix</keyword>
<sequence length="1193" mass="126415">MIGCSPLCGSHRCQERHLPGNVYQRPLLIRRLPQGWDRRLWAVFVCLLCGFLLLLITGHAIAPAHAETRTALPRQSTSGAAPIDVIVILDDSGSMATCWPWPQGQPPSGPPCDDATLNAPSDPNELRYSAARLLVHLADSADRIAVLRFDSTAEGVGSMSLLQEVGSAENRSRLAASLQSPEEYALRGYTRMDLGLKEALHLLELHGDPDRSQYVLLLTDGEPTAPLQVTGQRQTITNLLTQIEDAGALLYPVILCNPDAGCAGDFLKTSSPLAREAKSSQDLLLIFSELFAEMKSDRSVVTHRNVHGNLTTSIRKGHGAGSIAFVSPQSAITAVERDGAPMLTQSLLADGNIDLNLAVAPLAAGEWVAKTTDLSSFAVVQADSYPELLFPPPSVLGNAASARYYPAGKSPLIVVAGAGPAADEPLMLNGNLPISLLGQDPISGRTVAVQQLSGGVEEVTVQLGEDREPLQLRRTFRLQTSEELPKAQVFSPSASNPGILQDGSLQLQVGFGPSVQLEDLQAAVYVTDLDGGDIVYRRRINCGENVCSDDGFMPQDGRDYEALFLLTAVTDGVRFGDYARTLLEVEPAIYVKGLPADIDLAKMPPEGWPLTIQASTVEEIGTLEASLVLRRSDTSEIMREASVSLSVEVPENGIQTALLHVDGLDLLRPGQYEGQLNLSALSPAGLPMEVQVRPAPSLAVILDIPRSQARIQVQEADFGALLYDTSPNFRLDEQVLLPVAYSGDTPFRLTVELAESSCGGLTATAGDLQPFEAAGDSAADFAGSDGLQPANWALPIRLQSEGPMSAGSCHGLLSLAGPSQDFDVLSAHASSGADSSSEATVPFRLQIRDVEWGVAGVLDFGDLGRAGERATETLFLRFNGKTPFVLEIVGLTASGETGSGVMKLDELFLEAPPVEVGGLPDDEGFFEVPVTVIARKALPKDALRGSFYSGELQLSIVGLVGEIRSVDISFRSPTLYQRYVEWWLRPFYTFPLVFCSGPVLLLVLLILVARARTRGYNMDDDEDPGMTLPGQDSPLTPGYAAAPVSPDSWHHAGGPEAAFVTSNVAGGSAHASYPPPVPGSEPAAGSPGYSAAFENIADTLPERFAGSGSSDSWRGAGAGASESAWDSAWDQGGWGADPYATAASGDFGRTDPSGDNSNWSSPSSGDGAFGDEHNSSSAGAGPADPWDSPRDSF</sequence>
<feature type="transmembrane region" description="Helical" evidence="2">
    <location>
        <begin position="987"/>
        <end position="1008"/>
    </location>
</feature>
<feature type="region of interest" description="Disordered" evidence="1">
    <location>
        <begin position="1102"/>
        <end position="1193"/>
    </location>
</feature>
<comment type="caution">
    <text evidence="4">The sequence shown here is derived from an EMBL/GenBank/DDBJ whole genome shotgun (WGS) entry which is preliminary data.</text>
</comment>
<keyword evidence="2" id="KW-0472">Membrane</keyword>
<reference evidence="4" key="1">
    <citation type="submission" date="2019-09" db="EMBL/GenBank/DDBJ databases">
        <title>Characterisation of the sponge microbiome using genome-centric metagenomics.</title>
        <authorList>
            <person name="Engelberts J.P."/>
            <person name="Robbins S.J."/>
            <person name="De Goeij J.M."/>
            <person name="Aranda M."/>
            <person name="Bell S.C."/>
            <person name="Webster N.S."/>
        </authorList>
    </citation>
    <scope>NUCLEOTIDE SEQUENCE</scope>
    <source>
        <strain evidence="4">SB0661_bin_32</strain>
    </source>
</reference>
<protein>
    <submittedName>
        <fullName evidence="4">VWA domain-containing protein</fullName>
    </submittedName>
</protein>
<keyword evidence="2" id="KW-0812">Transmembrane</keyword>
<evidence type="ECO:0000313" key="4">
    <source>
        <dbReference type="EMBL" id="MYC93711.1"/>
    </source>
</evidence>
<dbReference type="AlphaFoldDB" id="A0A6B1D1R2"/>